<name>A0A9R1VN80_LACSA</name>
<feature type="transmembrane region" description="Helical" evidence="7">
    <location>
        <begin position="103"/>
        <end position="128"/>
    </location>
</feature>
<evidence type="ECO:0000256" key="6">
    <source>
        <dbReference type="SAM" id="MobiDB-lite"/>
    </source>
</evidence>
<dbReference type="Gramene" id="rna-gnl|WGS:NBSK|LSAT_5X87760_mrna">
    <property type="protein sequence ID" value="cds-PLY72276.1"/>
    <property type="gene ID" value="gene-LSAT_5X87760"/>
</dbReference>
<evidence type="ECO:0000313" key="9">
    <source>
        <dbReference type="Proteomes" id="UP000235145"/>
    </source>
</evidence>
<feature type="transmembrane region" description="Helical" evidence="7">
    <location>
        <begin position="74"/>
        <end position="96"/>
    </location>
</feature>
<evidence type="ECO:0000256" key="5">
    <source>
        <dbReference type="ARBA" id="ARBA00023136"/>
    </source>
</evidence>
<dbReference type="GO" id="GO:0009506">
    <property type="term" value="C:plasmodesma"/>
    <property type="evidence" value="ECO:0000318"/>
    <property type="project" value="GO_Central"/>
</dbReference>
<comment type="caution">
    <text evidence="8">The sequence shown here is derived from an EMBL/GenBank/DDBJ whole genome shotgun (WGS) entry which is preliminary data.</text>
</comment>
<keyword evidence="4 7" id="KW-1133">Transmembrane helix</keyword>
<dbReference type="GO" id="GO:0005886">
    <property type="term" value="C:plasma membrane"/>
    <property type="evidence" value="ECO:0000318"/>
    <property type="project" value="GO_Central"/>
</dbReference>
<accession>A0A9R1VN80</accession>
<feature type="region of interest" description="Disordered" evidence="6">
    <location>
        <begin position="1"/>
        <end position="20"/>
    </location>
</feature>
<feature type="transmembrane region" description="Helical" evidence="7">
    <location>
        <begin position="35"/>
        <end position="59"/>
    </location>
</feature>
<dbReference type="OrthoDB" id="761290at2759"/>
<sequence length="281" mass="31937">MAEDARPTTTPKTPVANNHQDPTMAEAKASPIKRIMLPFTILSFLLSFPILFCVVWLLYIREGNCEHLLPLEKLHVGIVFGLIVLFVISNGVLVFLRSRFLMLGLILVMVPLLVILTIGLALIGAYTIDGRLIPGSPVWFSMMVNNDSNWNAIESCIYNTRTCQDLAFQWSYDFSTNKLSPIESGCCIPPSICDMKYVNATCWEKKPIVYEVSNGEYDIDCDLWQNDATKLCYDCYACRKGFISTLRQKWYRLGVFLVVVTILLIASHMLLFITTMWERHA</sequence>
<evidence type="ECO:0000256" key="7">
    <source>
        <dbReference type="SAM" id="Phobius"/>
    </source>
</evidence>
<feature type="compositionally biased region" description="Polar residues" evidence="6">
    <location>
        <begin position="7"/>
        <end position="20"/>
    </location>
</feature>
<evidence type="ECO:0000256" key="1">
    <source>
        <dbReference type="ARBA" id="ARBA00004141"/>
    </source>
</evidence>
<keyword evidence="9" id="KW-1185">Reference proteome</keyword>
<comment type="subcellular location">
    <subcellularLocation>
        <location evidence="1">Membrane</location>
        <topology evidence="1">Multi-pass membrane protein</topology>
    </subcellularLocation>
</comment>
<evidence type="ECO:0000256" key="4">
    <source>
        <dbReference type="ARBA" id="ARBA00022989"/>
    </source>
</evidence>
<dbReference type="InterPro" id="IPR044991">
    <property type="entry name" value="TET_plant"/>
</dbReference>
<evidence type="ECO:0008006" key="10">
    <source>
        <dbReference type="Google" id="ProtNLM"/>
    </source>
</evidence>
<dbReference type="Pfam" id="PF00335">
    <property type="entry name" value="Tetraspanin"/>
    <property type="match status" value="1"/>
</dbReference>
<keyword evidence="5 7" id="KW-0472">Membrane</keyword>
<dbReference type="Proteomes" id="UP000235145">
    <property type="component" value="Unassembled WGS sequence"/>
</dbReference>
<evidence type="ECO:0000313" key="8">
    <source>
        <dbReference type="EMBL" id="KAJ0208409.1"/>
    </source>
</evidence>
<gene>
    <name evidence="8" type="ORF">LSAT_V11C500260390</name>
</gene>
<dbReference type="AlphaFoldDB" id="A0A9R1VN80"/>
<keyword evidence="3 7" id="KW-0812">Transmembrane</keyword>
<dbReference type="EMBL" id="NBSK02000005">
    <property type="protein sequence ID" value="KAJ0208409.1"/>
    <property type="molecule type" value="Genomic_DNA"/>
</dbReference>
<evidence type="ECO:0000256" key="2">
    <source>
        <dbReference type="ARBA" id="ARBA00006840"/>
    </source>
</evidence>
<dbReference type="InterPro" id="IPR018499">
    <property type="entry name" value="Tetraspanin/Peripherin"/>
</dbReference>
<protein>
    <recommendedName>
        <fullName evidence="10">Tetraspanin-15</fullName>
    </recommendedName>
</protein>
<dbReference type="GO" id="GO:0009734">
    <property type="term" value="P:auxin-activated signaling pathway"/>
    <property type="evidence" value="ECO:0007669"/>
    <property type="project" value="InterPro"/>
</dbReference>
<reference evidence="8 9" key="1">
    <citation type="journal article" date="2017" name="Nat. Commun.">
        <title>Genome assembly with in vitro proximity ligation data and whole-genome triplication in lettuce.</title>
        <authorList>
            <person name="Reyes-Chin-Wo S."/>
            <person name="Wang Z."/>
            <person name="Yang X."/>
            <person name="Kozik A."/>
            <person name="Arikit S."/>
            <person name="Song C."/>
            <person name="Xia L."/>
            <person name="Froenicke L."/>
            <person name="Lavelle D.O."/>
            <person name="Truco M.J."/>
            <person name="Xia R."/>
            <person name="Zhu S."/>
            <person name="Xu C."/>
            <person name="Xu H."/>
            <person name="Xu X."/>
            <person name="Cox K."/>
            <person name="Korf I."/>
            <person name="Meyers B.C."/>
            <person name="Michelmore R.W."/>
        </authorList>
    </citation>
    <scope>NUCLEOTIDE SEQUENCE [LARGE SCALE GENOMIC DNA]</scope>
    <source>
        <strain evidence="9">cv. Salinas</strain>
        <tissue evidence="8">Seedlings</tissue>
    </source>
</reference>
<proteinExistence type="inferred from homology"/>
<organism evidence="8 9">
    <name type="scientific">Lactuca sativa</name>
    <name type="common">Garden lettuce</name>
    <dbReference type="NCBI Taxonomy" id="4236"/>
    <lineage>
        <taxon>Eukaryota</taxon>
        <taxon>Viridiplantae</taxon>
        <taxon>Streptophyta</taxon>
        <taxon>Embryophyta</taxon>
        <taxon>Tracheophyta</taxon>
        <taxon>Spermatophyta</taxon>
        <taxon>Magnoliopsida</taxon>
        <taxon>eudicotyledons</taxon>
        <taxon>Gunneridae</taxon>
        <taxon>Pentapetalae</taxon>
        <taxon>asterids</taxon>
        <taxon>campanulids</taxon>
        <taxon>Asterales</taxon>
        <taxon>Asteraceae</taxon>
        <taxon>Cichorioideae</taxon>
        <taxon>Cichorieae</taxon>
        <taxon>Lactucinae</taxon>
        <taxon>Lactuca</taxon>
    </lineage>
</organism>
<feature type="transmembrane region" description="Helical" evidence="7">
    <location>
        <begin position="250"/>
        <end position="273"/>
    </location>
</feature>
<evidence type="ECO:0000256" key="3">
    <source>
        <dbReference type="ARBA" id="ARBA00022692"/>
    </source>
</evidence>
<comment type="similarity">
    <text evidence="2">Belongs to the tetraspanin (TM4SF) family.</text>
</comment>
<dbReference type="PANTHER" id="PTHR32191">
    <property type="entry name" value="TETRASPANIN-8-RELATED"/>
    <property type="match status" value="1"/>
</dbReference>